<dbReference type="Pfam" id="PF13148">
    <property type="entry name" value="DUF3987"/>
    <property type="match status" value="2"/>
</dbReference>
<sequence>MNALVCESLHPPTSAPVEAWPTIDLGLLDERYGAPPAFPLDVLPPFWRSWTREATARSGAPADYVVLSLLTAAASLIPGRRVMPSPGWVEPCILWAALVGPPSCGKTPAVEAACRLLNGVWDRRQLGPHNPDGAVSPAPLLTNGTTIHTILDAMRQAEPRSPLLVRDENGGWLAHMARGTSDGSAHAFWLSAWCQRNLDFGWRGKTVELDGPSLCILGTTHPDTLVPALNRDDGGVLARFLFVRPAAAASWAPLTRADAFAPEAIAALQRLYENPCDTRDLSLTGEAHVTFDRFRQAHRAPVDDLAGKAAAWWGKGPSQVLRLAGVLTFLDWAAKPQGTTEPERVSAWAIEAAVRLWRDYLWPHAQMTFRIAGAGGERESRERQVLRWIRAQCLPEISREQIRREALSQAVDAAGADRLIAELVEAGWLRPVEPAKGGRGRRRRRWHVHPDLLGARPYPELADPELAEGSSGASPGAQAEGELAALDPDSVPGISASASDAAAAAAPEHVDPGAAPSASAIRASAPDIDAANVQPLIRTDDPVTAATEVIATAGDDGVPQLNAKTRRRLRRCEKFAHLRNGVEPVRQGVVA</sequence>
<reference evidence="2 3" key="1">
    <citation type="submission" date="2019-06" db="EMBL/GenBank/DDBJ databases">
        <title>New taxonomy in bacterial strain CC-CFT640, isolated from vineyard.</title>
        <authorList>
            <person name="Lin S.-Y."/>
            <person name="Tsai C.-F."/>
            <person name="Young C.-C."/>
        </authorList>
    </citation>
    <scope>NUCLEOTIDE SEQUENCE [LARGE SCALE GENOMIC DNA]</scope>
    <source>
        <strain evidence="2 3">CC-CFT640</strain>
    </source>
</reference>
<name>A0A5C8PGH4_9HYPH</name>
<dbReference type="OrthoDB" id="5453446at2"/>
<proteinExistence type="predicted"/>
<evidence type="ECO:0000313" key="3">
    <source>
        <dbReference type="Proteomes" id="UP000321638"/>
    </source>
</evidence>
<keyword evidence="3" id="KW-1185">Reference proteome</keyword>
<evidence type="ECO:0000313" key="2">
    <source>
        <dbReference type="EMBL" id="TXL72447.1"/>
    </source>
</evidence>
<feature type="compositionally biased region" description="Low complexity" evidence="1">
    <location>
        <begin position="495"/>
        <end position="506"/>
    </location>
</feature>
<dbReference type="AlphaFoldDB" id="A0A5C8PGH4"/>
<accession>A0A5C8PGH4</accession>
<protein>
    <submittedName>
        <fullName evidence="2">DUF3987 domain-containing protein</fullName>
    </submittedName>
</protein>
<dbReference type="EMBL" id="VDUZ01000033">
    <property type="protein sequence ID" value="TXL72447.1"/>
    <property type="molecule type" value="Genomic_DNA"/>
</dbReference>
<dbReference type="Proteomes" id="UP000321638">
    <property type="component" value="Unassembled WGS sequence"/>
</dbReference>
<organism evidence="2 3">
    <name type="scientific">Vineibacter terrae</name>
    <dbReference type="NCBI Taxonomy" id="2586908"/>
    <lineage>
        <taxon>Bacteria</taxon>
        <taxon>Pseudomonadati</taxon>
        <taxon>Pseudomonadota</taxon>
        <taxon>Alphaproteobacteria</taxon>
        <taxon>Hyphomicrobiales</taxon>
        <taxon>Vineibacter</taxon>
    </lineage>
</organism>
<feature type="region of interest" description="Disordered" evidence="1">
    <location>
        <begin position="457"/>
        <end position="520"/>
    </location>
</feature>
<dbReference type="RefSeq" id="WP_147849857.1">
    <property type="nucleotide sequence ID" value="NZ_VDUZ01000033.1"/>
</dbReference>
<dbReference type="InterPro" id="IPR025048">
    <property type="entry name" value="DUF3987"/>
</dbReference>
<evidence type="ECO:0000256" key="1">
    <source>
        <dbReference type="SAM" id="MobiDB-lite"/>
    </source>
</evidence>
<comment type="caution">
    <text evidence="2">The sequence shown here is derived from an EMBL/GenBank/DDBJ whole genome shotgun (WGS) entry which is preliminary data.</text>
</comment>
<gene>
    <name evidence="2" type="ORF">FHP25_25760</name>
</gene>